<evidence type="ECO:0000313" key="2">
    <source>
        <dbReference type="Proteomes" id="UP000035489"/>
    </source>
</evidence>
<accession>A0A0H1RBT0</accession>
<organism evidence="1 2">
    <name type="scientific">Microvirga vignae</name>
    <dbReference type="NCBI Taxonomy" id="1225564"/>
    <lineage>
        <taxon>Bacteria</taxon>
        <taxon>Pseudomonadati</taxon>
        <taxon>Pseudomonadota</taxon>
        <taxon>Alphaproteobacteria</taxon>
        <taxon>Hyphomicrobiales</taxon>
        <taxon>Methylobacteriaceae</taxon>
        <taxon>Microvirga</taxon>
    </lineage>
</organism>
<evidence type="ECO:0000313" key="1">
    <source>
        <dbReference type="EMBL" id="KLK90062.1"/>
    </source>
</evidence>
<dbReference type="Proteomes" id="UP000035489">
    <property type="component" value="Unassembled WGS sequence"/>
</dbReference>
<name>A0A0H1RBT0_9HYPH</name>
<comment type="caution">
    <text evidence="1">The sequence shown here is derived from an EMBL/GenBank/DDBJ whole genome shotgun (WGS) entry which is preliminary data.</text>
</comment>
<keyword evidence="2" id="KW-1185">Reference proteome</keyword>
<protein>
    <submittedName>
        <fullName evidence="1">Uncharacterized protein</fullName>
    </submittedName>
</protein>
<dbReference type="AlphaFoldDB" id="A0A0H1RBT0"/>
<dbReference type="PATRIC" id="fig|1225564.3.peg.112"/>
<gene>
    <name evidence="1" type="ORF">AA309_27980</name>
</gene>
<proteinExistence type="predicted"/>
<dbReference type="EMBL" id="LCYG01000102">
    <property type="protein sequence ID" value="KLK90062.1"/>
    <property type="molecule type" value="Genomic_DNA"/>
</dbReference>
<reference evidence="1 2" key="1">
    <citation type="submission" date="2015-05" db="EMBL/GenBank/DDBJ databases">
        <title>Draft genome sequence of Microvirga vignae strain BR3299, a novel nitrogen fixing bacteria isolated from Brazil semi-aired region.</title>
        <authorList>
            <person name="Zilli J.E."/>
            <person name="Passos S.R."/>
            <person name="Leite J."/>
            <person name="Baldani J.I."/>
            <person name="Xavier G.R."/>
            <person name="Rumjaneck N.G."/>
            <person name="Simoes-Araujo J.L."/>
        </authorList>
    </citation>
    <scope>NUCLEOTIDE SEQUENCE [LARGE SCALE GENOMIC DNA]</scope>
    <source>
        <strain evidence="1 2">BR3299</strain>
    </source>
</reference>
<sequence>MAAFTDDDVFEADNSGEDVVAVNEAVASLDDFSRREAVGFVLPKSACRFRKSRAALEITQQIT</sequence>